<feature type="compositionally biased region" description="Basic and acidic residues" evidence="1">
    <location>
        <begin position="73"/>
        <end position="88"/>
    </location>
</feature>
<feature type="region of interest" description="Disordered" evidence="1">
    <location>
        <begin position="134"/>
        <end position="159"/>
    </location>
</feature>
<comment type="caution">
    <text evidence="2">The sequence shown here is derived from an EMBL/GenBank/DDBJ whole genome shotgun (WGS) entry which is preliminary data.</text>
</comment>
<evidence type="ECO:0000256" key="1">
    <source>
        <dbReference type="SAM" id="MobiDB-lite"/>
    </source>
</evidence>
<dbReference type="GO" id="GO:0060271">
    <property type="term" value="P:cilium assembly"/>
    <property type="evidence" value="ECO:0007669"/>
    <property type="project" value="TreeGrafter"/>
</dbReference>
<dbReference type="AlphaFoldDB" id="A0A7K5VBA0"/>
<dbReference type="EMBL" id="VYXC01005584">
    <property type="protein sequence ID" value="NWU24589.1"/>
    <property type="molecule type" value="Genomic_DNA"/>
</dbReference>
<gene>
    <name evidence="2" type="primary">Cplane1_3</name>
    <name evidence="2" type="ORF">DYACAS_R09880</name>
</gene>
<feature type="non-terminal residue" evidence="2">
    <location>
        <position position="159"/>
    </location>
</feature>
<accession>A0A7K5VBA0</accession>
<proteinExistence type="predicted"/>
<dbReference type="GO" id="GO:0035869">
    <property type="term" value="C:ciliary transition zone"/>
    <property type="evidence" value="ECO:0007669"/>
    <property type="project" value="TreeGrafter"/>
</dbReference>
<feature type="compositionally biased region" description="Polar residues" evidence="1">
    <location>
        <begin position="49"/>
        <end position="69"/>
    </location>
</feature>
<sequence>KQIPEEAKVCSPEVKQVTISAVDSPEEDQNVEETKEEKAEQNIADISVSDAQPSQTVVSTMSSLASHTSVCAKKQEVKEEVPREEKPNTSEAVRQMLQDEMFKLVQLQQINFMSLMQIVQSSFTSLPNVQQMLQQHQSAHLAGSQPAHTAASNSSPKTQ</sequence>
<evidence type="ECO:0000313" key="3">
    <source>
        <dbReference type="Proteomes" id="UP000584415"/>
    </source>
</evidence>
<feature type="non-terminal residue" evidence="2">
    <location>
        <position position="1"/>
    </location>
</feature>
<name>A0A7K5VBA0_9CORV</name>
<organism evidence="2 3">
    <name type="scientific">Platysteira castanea</name>
    <dbReference type="NCBI Taxonomy" id="1160851"/>
    <lineage>
        <taxon>Eukaryota</taxon>
        <taxon>Metazoa</taxon>
        <taxon>Chordata</taxon>
        <taxon>Craniata</taxon>
        <taxon>Vertebrata</taxon>
        <taxon>Euteleostomi</taxon>
        <taxon>Archelosauria</taxon>
        <taxon>Archosauria</taxon>
        <taxon>Dinosauria</taxon>
        <taxon>Saurischia</taxon>
        <taxon>Theropoda</taxon>
        <taxon>Coelurosauria</taxon>
        <taxon>Aves</taxon>
        <taxon>Neognathae</taxon>
        <taxon>Neoaves</taxon>
        <taxon>Telluraves</taxon>
        <taxon>Australaves</taxon>
        <taxon>Passeriformes</taxon>
        <taxon>Corvoidea</taxon>
        <taxon>Platysteiridae</taxon>
        <taxon>Platysteira</taxon>
    </lineage>
</organism>
<dbReference type="InterPro" id="IPR028236">
    <property type="entry name" value="CPLANE1"/>
</dbReference>
<dbReference type="PANTHER" id="PTHR14492">
    <property type="entry name" value="JBTS17"/>
    <property type="match status" value="1"/>
</dbReference>
<keyword evidence="3" id="KW-1185">Reference proteome</keyword>
<evidence type="ECO:0000313" key="2">
    <source>
        <dbReference type="EMBL" id="NWU24589.1"/>
    </source>
</evidence>
<dbReference type="Proteomes" id="UP000584415">
    <property type="component" value="Unassembled WGS sequence"/>
</dbReference>
<protein>
    <submittedName>
        <fullName evidence="2">CPLN1 protein</fullName>
    </submittedName>
</protein>
<reference evidence="2 3" key="1">
    <citation type="submission" date="2019-09" db="EMBL/GenBank/DDBJ databases">
        <title>Bird 10,000 Genomes (B10K) Project - Family phase.</title>
        <authorList>
            <person name="Zhang G."/>
        </authorList>
    </citation>
    <scope>NUCLEOTIDE SEQUENCE [LARGE SCALE GENOMIC DNA]</scope>
    <source>
        <strain evidence="2">B10K-DU-001-71</strain>
        <tissue evidence="2">Muscle</tissue>
    </source>
</reference>
<feature type="region of interest" description="Disordered" evidence="1">
    <location>
        <begin position="19"/>
        <end position="91"/>
    </location>
</feature>
<dbReference type="PANTHER" id="PTHR14492:SF4">
    <property type="entry name" value="CILIOGENESIS AND PLANAR POLARITY EFFECTOR 1"/>
    <property type="match status" value="1"/>
</dbReference>
<feature type="compositionally biased region" description="Polar residues" evidence="1">
    <location>
        <begin position="146"/>
        <end position="159"/>
    </location>
</feature>